<proteinExistence type="predicted"/>
<dbReference type="RefSeq" id="WP_370890980.1">
    <property type="nucleotide sequence ID" value="NZ_JBGJLR010000003.1"/>
</dbReference>
<dbReference type="InterPro" id="IPR036249">
    <property type="entry name" value="Thioredoxin-like_sf"/>
</dbReference>
<dbReference type="Gene3D" id="3.40.30.10">
    <property type="entry name" value="Glutaredoxin"/>
    <property type="match status" value="1"/>
</dbReference>
<accession>A0ABV4I9Z5</accession>
<sequence>MQLFLNATSPFARVARVAALHHGLADQLTWVWSDPWNQDPALLAAHPQLRIPVLVTAEGHAISESLLIAQYLDHIGNGPALVPADHSAAVLARASVAYGLMESAFNVVIARKYEGAAVADASVLGQRRLAALDRALTLLENAPPALQEHLTLDVLCTAVALDYVRFRLPQLLPAQRYPQLHAWLAQALQQPHLHATRFEG</sequence>
<evidence type="ECO:0000313" key="2">
    <source>
        <dbReference type="EMBL" id="MEZ2738683.1"/>
    </source>
</evidence>
<dbReference type="Gene3D" id="1.20.1050.10">
    <property type="match status" value="1"/>
</dbReference>
<dbReference type="InterPro" id="IPR036282">
    <property type="entry name" value="Glutathione-S-Trfase_C_sf"/>
</dbReference>
<gene>
    <name evidence="2" type="ORF">ACBP88_04270</name>
</gene>
<dbReference type="PANTHER" id="PTHR43968">
    <property type="match status" value="1"/>
</dbReference>
<dbReference type="PANTHER" id="PTHR43968:SF6">
    <property type="entry name" value="GLUTATHIONE S-TRANSFERASE OMEGA"/>
    <property type="match status" value="1"/>
</dbReference>
<reference evidence="2 3" key="1">
    <citation type="submission" date="2024-08" db="EMBL/GenBank/DDBJ databases">
        <authorList>
            <person name="Feng Z."/>
            <person name="Ronholm J."/>
        </authorList>
    </citation>
    <scope>NUCLEOTIDE SEQUENCE [LARGE SCALE GENOMIC DNA]</scope>
    <source>
        <strain evidence="2 3">4-AB0-8</strain>
    </source>
</reference>
<comment type="caution">
    <text evidence="2">The sequence shown here is derived from an EMBL/GenBank/DDBJ whole genome shotgun (WGS) entry which is preliminary data.</text>
</comment>
<keyword evidence="3" id="KW-1185">Reference proteome</keyword>
<dbReference type="SUPFAM" id="SSF52833">
    <property type="entry name" value="Thioredoxin-like"/>
    <property type="match status" value="1"/>
</dbReference>
<dbReference type="SUPFAM" id="SSF47616">
    <property type="entry name" value="GST C-terminal domain-like"/>
    <property type="match status" value="1"/>
</dbReference>
<organism evidence="2 3">
    <name type="scientific">Comamonas jiangduensis</name>
    <dbReference type="NCBI Taxonomy" id="1194168"/>
    <lineage>
        <taxon>Bacteria</taxon>
        <taxon>Pseudomonadati</taxon>
        <taxon>Pseudomonadota</taxon>
        <taxon>Betaproteobacteria</taxon>
        <taxon>Burkholderiales</taxon>
        <taxon>Comamonadaceae</taxon>
        <taxon>Comamonas</taxon>
    </lineage>
</organism>
<dbReference type="Proteomes" id="UP001567350">
    <property type="component" value="Unassembled WGS sequence"/>
</dbReference>
<evidence type="ECO:0000259" key="1">
    <source>
        <dbReference type="PROSITE" id="PS50404"/>
    </source>
</evidence>
<feature type="domain" description="GST N-terminal" evidence="1">
    <location>
        <begin position="1"/>
        <end position="80"/>
    </location>
</feature>
<dbReference type="InterPro" id="IPR050983">
    <property type="entry name" value="GST_Omega/HSP26"/>
</dbReference>
<name>A0ABV4I9Z5_9BURK</name>
<protein>
    <submittedName>
        <fullName evidence="2">Glutathione S-transferase family protein</fullName>
    </submittedName>
</protein>
<dbReference type="PROSITE" id="PS50404">
    <property type="entry name" value="GST_NTER"/>
    <property type="match status" value="1"/>
</dbReference>
<dbReference type="InterPro" id="IPR004045">
    <property type="entry name" value="Glutathione_S-Trfase_N"/>
</dbReference>
<dbReference type="EMBL" id="JBGJLR010000003">
    <property type="protein sequence ID" value="MEZ2738683.1"/>
    <property type="molecule type" value="Genomic_DNA"/>
</dbReference>
<dbReference type="Pfam" id="PF13409">
    <property type="entry name" value="GST_N_2"/>
    <property type="match status" value="1"/>
</dbReference>
<evidence type="ECO:0000313" key="3">
    <source>
        <dbReference type="Proteomes" id="UP001567350"/>
    </source>
</evidence>